<dbReference type="Proteomes" id="UP000428260">
    <property type="component" value="Chromosome"/>
</dbReference>
<dbReference type="InterPro" id="IPR000917">
    <property type="entry name" value="Sulfatase_N"/>
</dbReference>
<dbReference type="InterPro" id="IPR050738">
    <property type="entry name" value="Sulfatase"/>
</dbReference>
<evidence type="ECO:0000256" key="2">
    <source>
        <dbReference type="ARBA" id="ARBA00022801"/>
    </source>
</evidence>
<organism evidence="4 5">
    <name type="scientific">Maribellus comscasis</name>
    <dbReference type="NCBI Taxonomy" id="2681766"/>
    <lineage>
        <taxon>Bacteria</taxon>
        <taxon>Pseudomonadati</taxon>
        <taxon>Bacteroidota</taxon>
        <taxon>Bacteroidia</taxon>
        <taxon>Marinilabiliales</taxon>
        <taxon>Prolixibacteraceae</taxon>
        <taxon>Maribellus</taxon>
    </lineage>
</organism>
<dbReference type="SUPFAM" id="SSF53649">
    <property type="entry name" value="Alkaline phosphatase-like"/>
    <property type="match status" value="1"/>
</dbReference>
<name>A0A6I6JR03_9BACT</name>
<accession>A0A6I6JR03</accession>
<evidence type="ECO:0000256" key="1">
    <source>
        <dbReference type="ARBA" id="ARBA00008779"/>
    </source>
</evidence>
<dbReference type="GO" id="GO:0004065">
    <property type="term" value="F:arylsulfatase activity"/>
    <property type="evidence" value="ECO:0007669"/>
    <property type="project" value="TreeGrafter"/>
</dbReference>
<keyword evidence="5" id="KW-1185">Reference proteome</keyword>
<dbReference type="CDD" id="cd16151">
    <property type="entry name" value="sulfatase_like"/>
    <property type="match status" value="1"/>
</dbReference>
<dbReference type="Gene3D" id="3.40.720.10">
    <property type="entry name" value="Alkaline Phosphatase, subunit A"/>
    <property type="match status" value="1"/>
</dbReference>
<keyword evidence="2 4" id="KW-0378">Hydrolase</keyword>
<feature type="domain" description="Sulfatase N-terminal" evidence="3">
    <location>
        <begin position="36"/>
        <end position="344"/>
    </location>
</feature>
<dbReference type="PANTHER" id="PTHR42693">
    <property type="entry name" value="ARYLSULFATASE FAMILY MEMBER"/>
    <property type="match status" value="1"/>
</dbReference>
<proteinExistence type="inferred from homology"/>
<dbReference type="EMBL" id="CP046401">
    <property type="protein sequence ID" value="QGY43480.1"/>
    <property type="molecule type" value="Genomic_DNA"/>
</dbReference>
<evidence type="ECO:0000313" key="5">
    <source>
        <dbReference type="Proteomes" id="UP000428260"/>
    </source>
</evidence>
<reference evidence="4 5" key="1">
    <citation type="submission" date="2019-11" db="EMBL/GenBank/DDBJ databases">
        <authorList>
            <person name="Zheng R.K."/>
            <person name="Sun C.M."/>
        </authorList>
    </citation>
    <scope>NUCLEOTIDE SEQUENCE [LARGE SCALE GENOMIC DNA]</scope>
    <source>
        <strain evidence="4 5">WC007</strain>
    </source>
</reference>
<dbReference type="AlphaFoldDB" id="A0A6I6JR03"/>
<dbReference type="PANTHER" id="PTHR42693:SF53">
    <property type="entry name" value="ENDO-4-O-SULFATASE"/>
    <property type="match status" value="1"/>
</dbReference>
<gene>
    <name evidence="4" type="ORF">GM418_07345</name>
</gene>
<protein>
    <submittedName>
        <fullName evidence="4">Sulfatase-like hydrolase/transferase</fullName>
    </submittedName>
</protein>
<comment type="similarity">
    <text evidence="1">Belongs to the sulfatase family.</text>
</comment>
<evidence type="ECO:0000259" key="3">
    <source>
        <dbReference type="Pfam" id="PF00884"/>
    </source>
</evidence>
<dbReference type="GO" id="GO:0016740">
    <property type="term" value="F:transferase activity"/>
    <property type="evidence" value="ECO:0007669"/>
    <property type="project" value="UniProtKB-KW"/>
</dbReference>
<dbReference type="KEGG" id="mcos:GM418_07345"/>
<keyword evidence="4" id="KW-0808">Transferase</keyword>
<dbReference type="InterPro" id="IPR017850">
    <property type="entry name" value="Alkaline_phosphatase_core_sf"/>
</dbReference>
<evidence type="ECO:0000313" key="4">
    <source>
        <dbReference type="EMBL" id="QGY43480.1"/>
    </source>
</evidence>
<sequence length="487" mass="54614">MFVKMPSKSLLNIILLALPVVTIILRPTLGIAQNKPNILFILTDDLGKEWVSSYGAEEIKTPNIDNLAETGLMFENFYSTPQCTPTRVSLMTGQYPFRNGWINHWDVPRWGGGAHFDWNKNPGIARIMQSAGYKTAAAGKWQINDFRVQPEAMVSHGFDDYCMWTGYETGNPASAERYWDPYIHTKEGSKTCKGRFGEDIFSDFLIDFMKKNKDEPLFLYYAMCLTHTPFTNTPAEPDVTEKYDCHKAMVRYMDFCVGKLTKALDDLGIRENTIIIYTTDNGTTGAITGRMNGREVQGGKTKTTENGICEPFVVNCPGLVPSGKATDALGDLTDILPTCAELGGAELPQNFVFDGISLADVILGKTSDSKRKWIMAMGGNGNGSAGALSEKGLENQYRFRDRVVRDKEYKLFVSTERKPEKLISILDDPGEKNNLLQSNNPNVKAAYEKLWNVVLSFPEQDNDPHYVALPKEPWDKEVTVKSQIWKK</sequence>
<dbReference type="Pfam" id="PF00884">
    <property type="entry name" value="Sulfatase"/>
    <property type="match status" value="1"/>
</dbReference>